<organism evidence="1 2">
    <name type="scientific">Arthrobacter stackebrandtii</name>
    <dbReference type="NCBI Taxonomy" id="272161"/>
    <lineage>
        <taxon>Bacteria</taxon>
        <taxon>Bacillati</taxon>
        <taxon>Actinomycetota</taxon>
        <taxon>Actinomycetes</taxon>
        <taxon>Micrococcales</taxon>
        <taxon>Micrococcaceae</taxon>
        <taxon>Arthrobacter</taxon>
    </lineage>
</organism>
<accession>A0ABS4YYW1</accession>
<name>A0ABS4YYW1_9MICC</name>
<dbReference type="EMBL" id="JAGIOI010000001">
    <property type="protein sequence ID" value="MBP2413978.1"/>
    <property type="molecule type" value="Genomic_DNA"/>
</dbReference>
<keyword evidence="2" id="KW-1185">Reference proteome</keyword>
<proteinExistence type="predicted"/>
<reference evidence="1 2" key="1">
    <citation type="submission" date="2021-03" db="EMBL/GenBank/DDBJ databases">
        <title>Sequencing the genomes of 1000 actinobacteria strains.</title>
        <authorList>
            <person name="Klenk H.-P."/>
        </authorList>
    </citation>
    <scope>NUCLEOTIDE SEQUENCE [LARGE SCALE GENOMIC DNA]</scope>
    <source>
        <strain evidence="1 2">DSM 16005</strain>
    </source>
</reference>
<dbReference type="RefSeq" id="WP_209681614.1">
    <property type="nucleotide sequence ID" value="NZ_JAGIOI010000001.1"/>
</dbReference>
<evidence type="ECO:0008006" key="3">
    <source>
        <dbReference type="Google" id="ProtNLM"/>
    </source>
</evidence>
<sequence length="338" mass="37837">MNKPRLIFSSDLALTGQDPRSLAKLCKKGVLKRVRQGIYVKASEWALLTPAGKYGLQADAFRHLARTEPVYCHLTAGLLWGLWIVGTPEELMVRTEVTTGGQSRNGVRRKIGAPTDRVLRCGQFLITDKLTTTIALISKFAFPAAVAVCDSSLRPKNPRGQVNTFVPASQESTAVAVWEMDEPQGDPLTKDLLLAAAQQLPSQAARDRTIAVINFSSPLSGSAGESLSRAKMFQLGFPTPVLQKEYRLRDGRNAAVDFWFEELNLAGEFDGKAKYLRQDWSGGSMEERLWKEKQREDDIRSQGVRFVRWTWRVASDKNLLEQVLRQAGLPQKTNHRRK</sequence>
<protein>
    <recommendedName>
        <fullName evidence="3">Transcriptional regulator, AbiEi antitoxin, Type IV TA system</fullName>
    </recommendedName>
</protein>
<comment type="caution">
    <text evidence="1">The sequence shown here is derived from an EMBL/GenBank/DDBJ whole genome shotgun (WGS) entry which is preliminary data.</text>
</comment>
<evidence type="ECO:0000313" key="2">
    <source>
        <dbReference type="Proteomes" id="UP000711614"/>
    </source>
</evidence>
<dbReference type="Proteomes" id="UP000711614">
    <property type="component" value="Unassembled WGS sequence"/>
</dbReference>
<evidence type="ECO:0000313" key="1">
    <source>
        <dbReference type="EMBL" id="MBP2413978.1"/>
    </source>
</evidence>
<gene>
    <name evidence="1" type="ORF">JOF48_002777</name>
</gene>